<evidence type="ECO:0000313" key="2">
    <source>
        <dbReference type="EMBL" id="KAF2683431.1"/>
    </source>
</evidence>
<accession>A0A6G1IZR1</accession>
<keyword evidence="3" id="KW-1185">Reference proteome</keyword>
<evidence type="ECO:0000313" key="3">
    <source>
        <dbReference type="Proteomes" id="UP000799291"/>
    </source>
</evidence>
<reference evidence="2" key="1">
    <citation type="journal article" date="2020" name="Stud. Mycol.">
        <title>101 Dothideomycetes genomes: a test case for predicting lifestyles and emergence of pathogens.</title>
        <authorList>
            <person name="Haridas S."/>
            <person name="Albert R."/>
            <person name="Binder M."/>
            <person name="Bloem J."/>
            <person name="Labutti K."/>
            <person name="Salamov A."/>
            <person name="Andreopoulos B."/>
            <person name="Baker S."/>
            <person name="Barry K."/>
            <person name="Bills G."/>
            <person name="Bluhm B."/>
            <person name="Cannon C."/>
            <person name="Castanera R."/>
            <person name="Culley D."/>
            <person name="Daum C."/>
            <person name="Ezra D."/>
            <person name="Gonzalez J."/>
            <person name="Henrissat B."/>
            <person name="Kuo A."/>
            <person name="Liang C."/>
            <person name="Lipzen A."/>
            <person name="Lutzoni F."/>
            <person name="Magnuson J."/>
            <person name="Mondo S."/>
            <person name="Nolan M."/>
            <person name="Ohm R."/>
            <person name="Pangilinan J."/>
            <person name="Park H.-J."/>
            <person name="Ramirez L."/>
            <person name="Alfaro M."/>
            <person name="Sun H."/>
            <person name="Tritt A."/>
            <person name="Yoshinaga Y."/>
            <person name="Zwiers L.-H."/>
            <person name="Turgeon B."/>
            <person name="Goodwin S."/>
            <person name="Spatafora J."/>
            <person name="Crous P."/>
            <person name="Grigoriev I."/>
        </authorList>
    </citation>
    <scope>NUCLEOTIDE SEQUENCE</scope>
    <source>
        <strain evidence="2">CBS 122367</strain>
    </source>
</reference>
<feature type="compositionally biased region" description="Low complexity" evidence="1">
    <location>
        <begin position="12"/>
        <end position="27"/>
    </location>
</feature>
<dbReference type="EMBL" id="MU005584">
    <property type="protein sequence ID" value="KAF2683431.1"/>
    <property type="molecule type" value="Genomic_DNA"/>
</dbReference>
<dbReference type="AlphaFoldDB" id="A0A6G1IZR1"/>
<dbReference type="PANTHER" id="PTHR40462">
    <property type="entry name" value="CHROMOSOME 1, WHOLE GENOME SHOTGUN SEQUENCE"/>
    <property type="match status" value="1"/>
</dbReference>
<sequence>MDFVNKFTGSAEQKPSEGQQQQGSSSGEQKEGGGFLSGLGNKVNEAAGGGQASEKNEDYLDKGVDYVQEKFLGAGAQDNESAVEQAKDEQISDFIRGQYKNVAGSDMPVKDKPTTFG</sequence>
<proteinExistence type="predicted"/>
<organism evidence="2 3">
    <name type="scientific">Lentithecium fluviatile CBS 122367</name>
    <dbReference type="NCBI Taxonomy" id="1168545"/>
    <lineage>
        <taxon>Eukaryota</taxon>
        <taxon>Fungi</taxon>
        <taxon>Dikarya</taxon>
        <taxon>Ascomycota</taxon>
        <taxon>Pezizomycotina</taxon>
        <taxon>Dothideomycetes</taxon>
        <taxon>Pleosporomycetidae</taxon>
        <taxon>Pleosporales</taxon>
        <taxon>Massarineae</taxon>
        <taxon>Lentitheciaceae</taxon>
        <taxon>Lentithecium</taxon>
    </lineage>
</organism>
<protein>
    <recommendedName>
        <fullName evidence="4">DNA damage-responsive protein 48</fullName>
    </recommendedName>
</protein>
<dbReference type="PANTHER" id="PTHR40462:SF1">
    <property type="entry name" value="EXPRESSED PROTEIN"/>
    <property type="match status" value="1"/>
</dbReference>
<feature type="region of interest" description="Disordered" evidence="1">
    <location>
        <begin position="1"/>
        <end position="60"/>
    </location>
</feature>
<name>A0A6G1IZR1_9PLEO</name>
<gene>
    <name evidence="2" type="ORF">K458DRAFT_304771</name>
</gene>
<dbReference type="Proteomes" id="UP000799291">
    <property type="component" value="Unassembled WGS sequence"/>
</dbReference>
<evidence type="ECO:0008006" key="4">
    <source>
        <dbReference type="Google" id="ProtNLM"/>
    </source>
</evidence>
<evidence type="ECO:0000256" key="1">
    <source>
        <dbReference type="SAM" id="MobiDB-lite"/>
    </source>
</evidence>
<dbReference type="OrthoDB" id="3050608at2759"/>